<dbReference type="EMBL" id="VSSQ01000674">
    <property type="protein sequence ID" value="MPL99563.1"/>
    <property type="molecule type" value="Genomic_DNA"/>
</dbReference>
<gene>
    <name evidence="1" type="ORF">SDC9_45781</name>
</gene>
<evidence type="ECO:0000313" key="1">
    <source>
        <dbReference type="EMBL" id="MPL99563.1"/>
    </source>
</evidence>
<sequence>MDKKKIDGAKRAIEQIAKKNHATVEEVRLQIKVSMINGLVSEDPKIKSFWQSIPCEGEIPTPEELIAYTADIVRRKTRGE</sequence>
<evidence type="ECO:0008006" key="2">
    <source>
        <dbReference type="Google" id="ProtNLM"/>
    </source>
</evidence>
<accession>A0A644WAX6</accession>
<proteinExistence type="predicted"/>
<dbReference type="AlphaFoldDB" id="A0A644WAX6"/>
<protein>
    <recommendedName>
        <fullName evidence="2">Sporulation initiation factor Spo0A C-terminal domain-containing protein</fullName>
    </recommendedName>
</protein>
<organism evidence="1">
    <name type="scientific">bioreactor metagenome</name>
    <dbReference type="NCBI Taxonomy" id="1076179"/>
    <lineage>
        <taxon>unclassified sequences</taxon>
        <taxon>metagenomes</taxon>
        <taxon>ecological metagenomes</taxon>
    </lineage>
</organism>
<comment type="caution">
    <text evidence="1">The sequence shown here is derived from an EMBL/GenBank/DDBJ whole genome shotgun (WGS) entry which is preliminary data.</text>
</comment>
<name>A0A644WAX6_9ZZZZ</name>
<reference evidence="1" key="1">
    <citation type="submission" date="2019-08" db="EMBL/GenBank/DDBJ databases">
        <authorList>
            <person name="Kucharzyk K."/>
            <person name="Murdoch R.W."/>
            <person name="Higgins S."/>
            <person name="Loffler F."/>
        </authorList>
    </citation>
    <scope>NUCLEOTIDE SEQUENCE</scope>
</reference>